<proteinExistence type="predicted"/>
<dbReference type="EMBL" id="CM029038">
    <property type="protein sequence ID" value="KAG2650188.1"/>
    <property type="molecule type" value="Genomic_DNA"/>
</dbReference>
<dbReference type="PANTHER" id="PTHR45125:SF40">
    <property type="entry name" value="OS06G0117800 PROTEIN"/>
    <property type="match status" value="1"/>
</dbReference>
<dbReference type="PANTHER" id="PTHR45125">
    <property type="entry name" value="F21J9.4-RELATED"/>
    <property type="match status" value="1"/>
</dbReference>
<dbReference type="InterPro" id="IPR029466">
    <property type="entry name" value="NAM-associated_C"/>
</dbReference>
<dbReference type="AlphaFoldDB" id="A0A8T0WTG6"/>
<keyword evidence="4" id="KW-1185">Reference proteome</keyword>
<feature type="region of interest" description="Disordered" evidence="1">
    <location>
        <begin position="218"/>
        <end position="249"/>
    </location>
</feature>
<evidence type="ECO:0000313" key="3">
    <source>
        <dbReference type="EMBL" id="KAG2650188.1"/>
    </source>
</evidence>
<evidence type="ECO:0000259" key="2">
    <source>
        <dbReference type="Pfam" id="PF14303"/>
    </source>
</evidence>
<accession>A0A8T0WTG6</accession>
<name>A0A8T0WTG6_PANVG</name>
<gene>
    <name evidence="3" type="ORF">PVAP13_1NG202976</name>
</gene>
<reference evidence="3" key="1">
    <citation type="submission" date="2020-05" db="EMBL/GenBank/DDBJ databases">
        <title>WGS assembly of Panicum virgatum.</title>
        <authorList>
            <person name="Lovell J.T."/>
            <person name="Jenkins J."/>
            <person name="Shu S."/>
            <person name="Juenger T.E."/>
            <person name="Schmutz J."/>
        </authorList>
    </citation>
    <scope>NUCLEOTIDE SEQUENCE</scope>
    <source>
        <strain evidence="3">AP13</strain>
    </source>
</reference>
<comment type="caution">
    <text evidence="3">The sequence shown here is derived from an EMBL/GenBank/DDBJ whole genome shotgun (WGS) entry which is preliminary data.</text>
</comment>
<evidence type="ECO:0000313" key="4">
    <source>
        <dbReference type="Proteomes" id="UP000823388"/>
    </source>
</evidence>
<evidence type="ECO:0000256" key="1">
    <source>
        <dbReference type="SAM" id="MobiDB-lite"/>
    </source>
</evidence>
<dbReference type="Proteomes" id="UP000823388">
    <property type="component" value="Chromosome 1N"/>
</dbReference>
<feature type="domain" description="No apical meristem-associated C-terminal" evidence="2">
    <location>
        <begin position="179"/>
        <end position="344"/>
    </location>
</feature>
<sequence>MDNRFNPYVCDGENSQACPDTQQWEFPLSATLDAIGRTTNPQHMAHSGLNFEMHQGEFDIHETDSVLEMLPPKPSKAFSKEEDRIICSAFLNVSKDPITGTNQSSGGYYQRMHDYFDDHLGAPSSRSVKAVQHRWLTIQKAVNKFCGHYSTIERLNESGKNEQNMIDDAAKLYEDTESWTFEHCWNILRHEPKWNDKMIEIEALGTGTRVNQRVPVDAAAEPMPGENADNTARPEGRDNGKKRKARACAQDSQSSAAIEVLSAMNARGQLKDDKEDTQMAQILERKDAKIQLQQNLIAMQEDLELRKENTKVEMLKAEAHFMGQDLDKLAPHLREYYLTIQCEIMERHGIRSAPPGSTSQ</sequence>
<dbReference type="Pfam" id="PF14303">
    <property type="entry name" value="NAM-associated"/>
    <property type="match status" value="1"/>
</dbReference>
<organism evidence="3 4">
    <name type="scientific">Panicum virgatum</name>
    <name type="common">Blackwell switchgrass</name>
    <dbReference type="NCBI Taxonomy" id="38727"/>
    <lineage>
        <taxon>Eukaryota</taxon>
        <taxon>Viridiplantae</taxon>
        <taxon>Streptophyta</taxon>
        <taxon>Embryophyta</taxon>
        <taxon>Tracheophyta</taxon>
        <taxon>Spermatophyta</taxon>
        <taxon>Magnoliopsida</taxon>
        <taxon>Liliopsida</taxon>
        <taxon>Poales</taxon>
        <taxon>Poaceae</taxon>
        <taxon>PACMAD clade</taxon>
        <taxon>Panicoideae</taxon>
        <taxon>Panicodae</taxon>
        <taxon>Paniceae</taxon>
        <taxon>Panicinae</taxon>
        <taxon>Panicum</taxon>
        <taxon>Panicum sect. Hiantes</taxon>
    </lineage>
</organism>
<protein>
    <recommendedName>
        <fullName evidence="2">No apical meristem-associated C-terminal domain-containing protein</fullName>
    </recommendedName>
</protein>